<protein>
    <submittedName>
        <fullName evidence="2">Uncharacterized protein</fullName>
    </submittedName>
</protein>
<feature type="compositionally biased region" description="Basic and acidic residues" evidence="1">
    <location>
        <begin position="95"/>
        <end position="143"/>
    </location>
</feature>
<sequence length="593" mass="66683">MRTPAACRLAPPKKFAETQQCSSLAMSAADEDRPRMWKVETKKKTKKRDDSEEEEPPRKKAVTKKKEVEKKKTETKSKKREESPEPPKKKTTVSKKKEEETPKKKESDRAKAKERERSRDRDRERRSRSRRRDDRDRGRDRASGKFVVAVARPREADMVFKSAKSRADDKNTPRPRVLLVWYLTPFSSAASVASSLAGAAYEGLLGPDGEGRQKGALHDAAAAAERAQQMAIHLAEMLVFARTDLDTALTPGAHVVRGIREVGYRATQVFQRLRSTTLEFLSLEGSNSNAEVLDLSRQLWQSWQAKHEALTAAERLYSTLLSESRRVGALTAELSCVTSLVDEEGDAQGGKVALERCQEQIRAQASEAIQAFKDRAKDYPCGSPHPQTGLLRIARTEEDLRSICEAFSASVLEQETELLAQVEELAVITTELRTLTSSLSRRVAFWEGQIEENWSQWSFQSGRFHEAQTGAVECWEELRSKAQSLLQAQLCDASHKVLVEVACTLALLGAWANFHNLRGDGHVLMEFRELLQSILVCLDTHFQAYKGRGAVKQQLLKNDSWQLIQVPPESPGRDAWWHPAEWQVPGPATMPSD</sequence>
<name>A0A9P1GSJ1_9DINO</name>
<reference evidence="2" key="1">
    <citation type="submission" date="2022-10" db="EMBL/GenBank/DDBJ databases">
        <authorList>
            <person name="Chen Y."/>
            <person name="Dougan E. K."/>
            <person name="Chan C."/>
            <person name="Rhodes N."/>
            <person name="Thang M."/>
        </authorList>
    </citation>
    <scope>NUCLEOTIDE SEQUENCE</scope>
</reference>
<gene>
    <name evidence="2" type="ORF">C1SCF055_LOCUS44506</name>
</gene>
<evidence type="ECO:0000313" key="3">
    <source>
        <dbReference type="EMBL" id="CAL1173432.1"/>
    </source>
</evidence>
<dbReference type="AlphaFoldDB" id="A0A9P1GSJ1"/>
<dbReference type="EMBL" id="CAMXCT010006788">
    <property type="protein sequence ID" value="CAI4020057.1"/>
    <property type="molecule type" value="Genomic_DNA"/>
</dbReference>
<reference evidence="3" key="2">
    <citation type="submission" date="2024-04" db="EMBL/GenBank/DDBJ databases">
        <authorList>
            <person name="Chen Y."/>
            <person name="Shah S."/>
            <person name="Dougan E. K."/>
            <person name="Thang M."/>
            <person name="Chan C."/>
        </authorList>
    </citation>
    <scope>NUCLEOTIDE SEQUENCE [LARGE SCALE GENOMIC DNA]</scope>
</reference>
<evidence type="ECO:0000256" key="1">
    <source>
        <dbReference type="SAM" id="MobiDB-lite"/>
    </source>
</evidence>
<comment type="caution">
    <text evidence="2">The sequence shown here is derived from an EMBL/GenBank/DDBJ whole genome shotgun (WGS) entry which is preliminary data.</text>
</comment>
<feature type="compositionally biased region" description="Basic and acidic residues" evidence="1">
    <location>
        <begin position="30"/>
        <end position="50"/>
    </location>
</feature>
<organism evidence="2">
    <name type="scientific">Cladocopium goreaui</name>
    <dbReference type="NCBI Taxonomy" id="2562237"/>
    <lineage>
        <taxon>Eukaryota</taxon>
        <taxon>Sar</taxon>
        <taxon>Alveolata</taxon>
        <taxon>Dinophyceae</taxon>
        <taxon>Suessiales</taxon>
        <taxon>Symbiodiniaceae</taxon>
        <taxon>Cladocopium</taxon>
    </lineage>
</organism>
<feature type="compositionally biased region" description="Basic and acidic residues" evidence="1">
    <location>
        <begin position="64"/>
        <end position="88"/>
    </location>
</feature>
<feature type="region of interest" description="Disordered" evidence="1">
    <location>
        <begin position="1"/>
        <end position="146"/>
    </location>
</feature>
<dbReference type="Proteomes" id="UP001152797">
    <property type="component" value="Unassembled WGS sequence"/>
</dbReference>
<dbReference type="OrthoDB" id="448365at2759"/>
<evidence type="ECO:0000313" key="4">
    <source>
        <dbReference type="Proteomes" id="UP001152797"/>
    </source>
</evidence>
<dbReference type="EMBL" id="CAMXCT030006788">
    <property type="protein sequence ID" value="CAL4807369.1"/>
    <property type="molecule type" value="Genomic_DNA"/>
</dbReference>
<evidence type="ECO:0000313" key="2">
    <source>
        <dbReference type="EMBL" id="CAI4020057.1"/>
    </source>
</evidence>
<dbReference type="EMBL" id="CAMXCT020006788">
    <property type="protein sequence ID" value="CAL1173432.1"/>
    <property type="molecule type" value="Genomic_DNA"/>
</dbReference>
<accession>A0A9P1GSJ1</accession>
<proteinExistence type="predicted"/>
<keyword evidence="4" id="KW-1185">Reference proteome</keyword>